<name>A0AAD7URU1_9STRA</name>
<comment type="caution">
    <text evidence="2">The sequence shown here is derived from an EMBL/GenBank/DDBJ whole genome shotgun (WGS) entry which is preliminary data.</text>
</comment>
<evidence type="ECO:0000313" key="2">
    <source>
        <dbReference type="EMBL" id="KAJ8614552.1"/>
    </source>
</evidence>
<keyword evidence="1" id="KW-0812">Transmembrane</keyword>
<dbReference type="EMBL" id="JAQMWT010000005">
    <property type="protein sequence ID" value="KAJ8614552.1"/>
    <property type="molecule type" value="Genomic_DNA"/>
</dbReference>
<reference evidence="2" key="1">
    <citation type="submission" date="2023-01" db="EMBL/GenBank/DDBJ databases">
        <title>Metagenome sequencing of chrysophaentin producing Chrysophaeum taylorii.</title>
        <authorList>
            <person name="Davison J."/>
            <person name="Bewley C."/>
        </authorList>
    </citation>
    <scope>NUCLEOTIDE SEQUENCE</scope>
    <source>
        <strain evidence="2">NIES-1699</strain>
    </source>
</reference>
<gene>
    <name evidence="2" type="ORF">CTAYLR_000870</name>
</gene>
<dbReference type="AlphaFoldDB" id="A0AAD7URU1"/>
<dbReference type="Proteomes" id="UP001230188">
    <property type="component" value="Unassembled WGS sequence"/>
</dbReference>
<proteinExistence type="predicted"/>
<accession>A0AAD7URU1</accession>
<organism evidence="2 3">
    <name type="scientific">Chrysophaeum taylorii</name>
    <dbReference type="NCBI Taxonomy" id="2483200"/>
    <lineage>
        <taxon>Eukaryota</taxon>
        <taxon>Sar</taxon>
        <taxon>Stramenopiles</taxon>
        <taxon>Ochrophyta</taxon>
        <taxon>Pelagophyceae</taxon>
        <taxon>Pelagomonadales</taxon>
        <taxon>Pelagomonadaceae</taxon>
        <taxon>Chrysophaeum</taxon>
    </lineage>
</organism>
<keyword evidence="3" id="KW-1185">Reference proteome</keyword>
<sequence length="77" mass="8033">MADDSMSASQLRARYHAGGTASDADLSAKQLRARYGIESNRPDFSTGANASAIPLLFVVAASGVAIALVFYLLNNNA</sequence>
<evidence type="ECO:0000256" key="1">
    <source>
        <dbReference type="SAM" id="Phobius"/>
    </source>
</evidence>
<evidence type="ECO:0000313" key="3">
    <source>
        <dbReference type="Proteomes" id="UP001230188"/>
    </source>
</evidence>
<protein>
    <submittedName>
        <fullName evidence="2">Uncharacterized protein</fullName>
    </submittedName>
</protein>
<keyword evidence="1" id="KW-0472">Membrane</keyword>
<keyword evidence="1" id="KW-1133">Transmembrane helix</keyword>
<feature type="transmembrane region" description="Helical" evidence="1">
    <location>
        <begin position="52"/>
        <end position="73"/>
    </location>
</feature>